<dbReference type="InterPro" id="IPR039131">
    <property type="entry name" value="NDUFAF1"/>
</dbReference>
<comment type="similarity">
    <text evidence="1">Belongs to the CIA30 family.</text>
</comment>
<dbReference type="Proteomes" id="UP000199496">
    <property type="component" value="Unassembled WGS sequence"/>
</dbReference>
<evidence type="ECO:0000313" key="5">
    <source>
        <dbReference type="Proteomes" id="UP000199496"/>
    </source>
</evidence>
<dbReference type="STRING" id="867345.SAMN05421693_1368"/>
<feature type="domain" description="NADH:ubiquinone oxidoreductase intermediate-associated protein 30" evidence="3">
    <location>
        <begin position="1"/>
        <end position="177"/>
    </location>
</feature>
<proteinExistence type="inferred from homology"/>
<name>A0A1H9GFC9_9GAMM</name>
<dbReference type="Pfam" id="PF08547">
    <property type="entry name" value="CIA30"/>
    <property type="match status" value="1"/>
</dbReference>
<organism evidence="4 5">
    <name type="scientific">Ectothiorhodospira magna</name>
    <dbReference type="NCBI Taxonomy" id="867345"/>
    <lineage>
        <taxon>Bacteria</taxon>
        <taxon>Pseudomonadati</taxon>
        <taxon>Pseudomonadota</taxon>
        <taxon>Gammaproteobacteria</taxon>
        <taxon>Chromatiales</taxon>
        <taxon>Ectothiorhodospiraceae</taxon>
        <taxon>Ectothiorhodospira</taxon>
    </lineage>
</organism>
<accession>A0A1H9GFC9</accession>
<evidence type="ECO:0000256" key="2">
    <source>
        <dbReference type="SAM" id="MobiDB-lite"/>
    </source>
</evidence>
<evidence type="ECO:0000256" key="1">
    <source>
        <dbReference type="ARBA" id="ARBA00007884"/>
    </source>
</evidence>
<evidence type="ECO:0000313" key="4">
    <source>
        <dbReference type="EMBL" id="SEQ48796.1"/>
    </source>
</evidence>
<dbReference type="InterPro" id="IPR008979">
    <property type="entry name" value="Galactose-bd-like_sf"/>
</dbReference>
<feature type="region of interest" description="Disordered" evidence="2">
    <location>
        <begin position="147"/>
        <end position="169"/>
    </location>
</feature>
<dbReference type="PANTHER" id="PTHR13194">
    <property type="entry name" value="COMPLEX I INTERMEDIATE-ASSOCIATED PROTEIN 30"/>
    <property type="match status" value="1"/>
</dbReference>
<keyword evidence="5" id="KW-1185">Reference proteome</keyword>
<dbReference type="InterPro" id="IPR013857">
    <property type="entry name" value="NADH-UbQ_OxRdtase-assoc_prot30"/>
</dbReference>
<dbReference type="AlphaFoldDB" id="A0A1H9GFC9"/>
<dbReference type="GO" id="GO:0010257">
    <property type="term" value="P:NADH dehydrogenase complex assembly"/>
    <property type="evidence" value="ECO:0007669"/>
    <property type="project" value="TreeGrafter"/>
</dbReference>
<protein>
    <submittedName>
        <fullName evidence="4">Complex I intermediate-associated protein 30 (CIA30)</fullName>
    </submittedName>
</protein>
<dbReference type="RefSeq" id="WP_202906269.1">
    <property type="nucleotide sequence ID" value="NZ_FOFO01000036.1"/>
</dbReference>
<dbReference type="PANTHER" id="PTHR13194:SF19">
    <property type="entry name" value="NAD(P)-BINDING ROSSMANN-FOLD SUPERFAMILY PROTEIN"/>
    <property type="match status" value="1"/>
</dbReference>
<sequence length="192" mass="20239">MDFSDPAAVETWESVDDRVMGGVSRSGLRHDPAGFAVFEGVMSLEQGGGFASVRSGLLPGFAPETDALVLEVFGDGKVYKLSLRMDERLDGISYQAPFQPAAGVWTQVRLPVQDFVPGYHGRPVSQAPPLSPEQVRRMGLMIARQTAPPGVATGSREAAEAGVSSGHSQAGSFRLAIRSISHRATADPASGS</sequence>
<gene>
    <name evidence="4" type="ORF">SAMN05421693_1368</name>
</gene>
<evidence type="ECO:0000259" key="3">
    <source>
        <dbReference type="Pfam" id="PF08547"/>
    </source>
</evidence>
<reference evidence="4 5" key="1">
    <citation type="submission" date="2016-10" db="EMBL/GenBank/DDBJ databases">
        <authorList>
            <person name="de Groot N.N."/>
        </authorList>
    </citation>
    <scope>NUCLEOTIDE SEQUENCE [LARGE SCALE GENOMIC DNA]</scope>
    <source>
        <strain evidence="4 5">B7-7</strain>
    </source>
</reference>
<dbReference type="SUPFAM" id="SSF49785">
    <property type="entry name" value="Galactose-binding domain-like"/>
    <property type="match status" value="1"/>
</dbReference>
<dbReference type="EMBL" id="FOFO01000036">
    <property type="protein sequence ID" value="SEQ48796.1"/>
    <property type="molecule type" value="Genomic_DNA"/>
</dbReference>
<dbReference type="GO" id="GO:0051082">
    <property type="term" value="F:unfolded protein binding"/>
    <property type="evidence" value="ECO:0007669"/>
    <property type="project" value="TreeGrafter"/>
</dbReference>